<evidence type="ECO:0000313" key="3">
    <source>
        <dbReference type="EMBL" id="MCV7229502.1"/>
    </source>
</evidence>
<evidence type="ECO:0000313" key="4">
    <source>
        <dbReference type="Proteomes" id="UP001526201"/>
    </source>
</evidence>
<comment type="similarity">
    <text evidence="1">Belongs to the NAD(P)-dependent epimerase/dehydratase family.</text>
</comment>
<reference evidence="3 4" key="1">
    <citation type="journal article" date="2022" name="BMC Genomics">
        <title>Comparative genome analysis of mycobacteria focusing on tRNA and non-coding RNA.</title>
        <authorList>
            <person name="Behra P.R.K."/>
            <person name="Pettersson B.M.F."/>
            <person name="Ramesh M."/>
            <person name="Das S."/>
            <person name="Dasgupta S."/>
            <person name="Kirsebom L.A."/>
        </authorList>
    </citation>
    <scope>NUCLEOTIDE SEQUENCE [LARGE SCALE GENOMIC DNA]</scope>
    <source>
        <strain evidence="3 4">DSM 44078</strain>
    </source>
</reference>
<sequence length="482" mass="53803">MSGQRKRVFLTGATGNWGRFALAEFAKRADRFDVIALVLPTPADREVIGRYEDMKNLDVRFGDLTDYAAVRACVAGADFVVHLGGVVSPLGDDNPQLALRVNVGSMRNIVAAVQAQPNPEQIGVIGVGTIAETGDRNPPHHWGRIGDPLRPARFDGYGQSKIIAEKELVDSGLPKWVWLRQTGIFHPGMLEIRDPIMTHSPFGGVMEWVSAEDSARLVANLCEDDVPEQLWGDIYNIGGGDGWRLTNWELQTRMTAAFGLRDVRKWYDRNWFATKNFHGQWYTDSDDLEKLVPFRTDTFEATLQRAVAAKPTMKIAGRIPPWLVKNLILKPLTLKPRGTIAFIRDGDDEKIAAYFGSRQEWEEIGDWSTFWPPRPDRSPTRVDHGYDETKAPGGWRKADYAGVADFRGGELLSTDVVDGDIATVLSWKCADGHEFTGSPRLILRGGHWCPVCVADTAGYRRQAERNQFLAQIELDTAADARQ</sequence>
<dbReference type="PANTHER" id="PTHR42687:SF1">
    <property type="entry name" value="L-THREONINE 3-DEHYDROGENASE, MITOCHONDRIAL"/>
    <property type="match status" value="1"/>
</dbReference>
<dbReference type="RefSeq" id="WP_264070745.1">
    <property type="nucleotide sequence ID" value="NZ_JACKTY010000043.1"/>
</dbReference>
<evidence type="ECO:0000259" key="2">
    <source>
        <dbReference type="Pfam" id="PF01370"/>
    </source>
</evidence>
<dbReference type="EMBL" id="JACKTY010000043">
    <property type="protein sequence ID" value="MCV7229502.1"/>
    <property type="molecule type" value="Genomic_DNA"/>
</dbReference>
<dbReference type="InterPro" id="IPR036291">
    <property type="entry name" value="NAD(P)-bd_dom_sf"/>
</dbReference>
<dbReference type="Proteomes" id="UP001526201">
    <property type="component" value="Unassembled WGS sequence"/>
</dbReference>
<comment type="caution">
    <text evidence="3">The sequence shown here is derived from an EMBL/GenBank/DDBJ whole genome shotgun (WGS) entry which is preliminary data.</text>
</comment>
<feature type="domain" description="NAD-dependent epimerase/dehydratase" evidence="2">
    <location>
        <begin position="8"/>
        <end position="169"/>
    </location>
</feature>
<proteinExistence type="inferred from homology"/>
<accession>A0ABT3CJ71</accession>
<organism evidence="3 4">
    <name type="scientific">Mycolicibacterium komossense</name>
    <dbReference type="NCBI Taxonomy" id="1779"/>
    <lineage>
        <taxon>Bacteria</taxon>
        <taxon>Bacillati</taxon>
        <taxon>Actinomycetota</taxon>
        <taxon>Actinomycetes</taxon>
        <taxon>Mycobacteriales</taxon>
        <taxon>Mycobacteriaceae</taxon>
        <taxon>Mycolicibacterium</taxon>
    </lineage>
</organism>
<dbReference type="InterPro" id="IPR001509">
    <property type="entry name" value="Epimerase_deHydtase"/>
</dbReference>
<evidence type="ECO:0000256" key="1">
    <source>
        <dbReference type="ARBA" id="ARBA00007637"/>
    </source>
</evidence>
<dbReference type="Gene3D" id="3.40.50.720">
    <property type="entry name" value="NAD(P)-binding Rossmann-like Domain"/>
    <property type="match status" value="1"/>
</dbReference>
<name>A0ABT3CJ71_9MYCO</name>
<gene>
    <name evidence="3" type="ORF">H7J73_26185</name>
</gene>
<dbReference type="Pfam" id="PF01370">
    <property type="entry name" value="Epimerase"/>
    <property type="match status" value="1"/>
</dbReference>
<protein>
    <submittedName>
        <fullName evidence="3">NAD(P)-dependent oxidoreductase</fullName>
    </submittedName>
</protein>
<keyword evidence="4" id="KW-1185">Reference proteome</keyword>
<dbReference type="PANTHER" id="PTHR42687">
    <property type="entry name" value="L-THREONINE 3-DEHYDROGENASE"/>
    <property type="match status" value="1"/>
</dbReference>
<dbReference type="InterPro" id="IPR051225">
    <property type="entry name" value="NAD(P)_epim/dehydratase"/>
</dbReference>
<dbReference type="SUPFAM" id="SSF51735">
    <property type="entry name" value="NAD(P)-binding Rossmann-fold domains"/>
    <property type="match status" value="1"/>
</dbReference>